<evidence type="ECO:0000313" key="2">
    <source>
        <dbReference type="EMBL" id="CAJ1389909.1"/>
    </source>
</evidence>
<dbReference type="AlphaFoldDB" id="A0AA36INF7"/>
<reference evidence="2" key="1">
    <citation type="submission" date="2023-08" db="EMBL/GenBank/DDBJ databases">
        <authorList>
            <person name="Chen Y."/>
            <person name="Shah S."/>
            <person name="Dougan E. K."/>
            <person name="Thang M."/>
            <person name="Chan C."/>
        </authorList>
    </citation>
    <scope>NUCLEOTIDE SEQUENCE</scope>
</reference>
<keyword evidence="3" id="KW-1185">Reference proteome</keyword>
<dbReference type="Proteomes" id="UP001178507">
    <property type="component" value="Unassembled WGS sequence"/>
</dbReference>
<evidence type="ECO:0000313" key="3">
    <source>
        <dbReference type="Proteomes" id="UP001178507"/>
    </source>
</evidence>
<comment type="caution">
    <text evidence="2">The sequence shown here is derived from an EMBL/GenBank/DDBJ whole genome shotgun (WGS) entry which is preliminary data.</text>
</comment>
<name>A0AA36INF7_9DINO</name>
<accession>A0AA36INF7</accession>
<organism evidence="2 3">
    <name type="scientific">Effrenium voratum</name>
    <dbReference type="NCBI Taxonomy" id="2562239"/>
    <lineage>
        <taxon>Eukaryota</taxon>
        <taxon>Sar</taxon>
        <taxon>Alveolata</taxon>
        <taxon>Dinophyceae</taxon>
        <taxon>Suessiales</taxon>
        <taxon>Symbiodiniaceae</taxon>
        <taxon>Effrenium</taxon>
    </lineage>
</organism>
<protein>
    <submittedName>
        <fullName evidence="2">Uncharacterized protein</fullName>
    </submittedName>
</protein>
<evidence type="ECO:0000256" key="1">
    <source>
        <dbReference type="SAM" id="MobiDB-lite"/>
    </source>
</evidence>
<dbReference type="EMBL" id="CAUJNA010001968">
    <property type="protein sequence ID" value="CAJ1389909.1"/>
    <property type="molecule type" value="Genomic_DNA"/>
</dbReference>
<proteinExistence type="predicted"/>
<gene>
    <name evidence="2" type="ORF">EVOR1521_LOCUS15439</name>
</gene>
<sequence length="105" mass="10910">MESGPDLRRNAAVPAPKSLSTAPKTLSMRGAPMIAHLGDQDDPQKAAETSVKLRENTAANPFKLASTFGGTGSGANQGVIAGAEYVRGPLQPAWAAQLAEKRALR</sequence>
<feature type="region of interest" description="Disordered" evidence="1">
    <location>
        <begin position="1"/>
        <end position="46"/>
    </location>
</feature>